<organism evidence="2 3">
    <name type="scientific">Paralvinella palmiformis</name>
    <dbReference type="NCBI Taxonomy" id="53620"/>
    <lineage>
        <taxon>Eukaryota</taxon>
        <taxon>Metazoa</taxon>
        <taxon>Spiralia</taxon>
        <taxon>Lophotrochozoa</taxon>
        <taxon>Annelida</taxon>
        <taxon>Polychaeta</taxon>
        <taxon>Sedentaria</taxon>
        <taxon>Canalipalpata</taxon>
        <taxon>Terebellida</taxon>
        <taxon>Terebelliformia</taxon>
        <taxon>Alvinellidae</taxon>
        <taxon>Paralvinella</taxon>
    </lineage>
</organism>
<dbReference type="Proteomes" id="UP001208570">
    <property type="component" value="Unassembled WGS sequence"/>
</dbReference>
<dbReference type="EMBL" id="JAODUP010000208">
    <property type="protein sequence ID" value="KAK2156656.1"/>
    <property type="molecule type" value="Genomic_DNA"/>
</dbReference>
<dbReference type="AlphaFoldDB" id="A0AAD9N6B3"/>
<reference evidence="2" key="1">
    <citation type="journal article" date="2023" name="Mol. Biol. Evol.">
        <title>Third-Generation Sequencing Reveals the Adaptive Role of the Epigenome in Three Deep-Sea Polychaetes.</title>
        <authorList>
            <person name="Perez M."/>
            <person name="Aroh O."/>
            <person name="Sun Y."/>
            <person name="Lan Y."/>
            <person name="Juniper S.K."/>
            <person name="Young C.R."/>
            <person name="Angers B."/>
            <person name="Qian P.Y."/>
        </authorList>
    </citation>
    <scope>NUCLEOTIDE SEQUENCE</scope>
    <source>
        <strain evidence="2">P08H-3</strain>
    </source>
</reference>
<accession>A0AAD9N6B3</accession>
<name>A0AAD9N6B3_9ANNE</name>
<protein>
    <submittedName>
        <fullName evidence="2">Uncharacterized protein</fullName>
    </submittedName>
</protein>
<gene>
    <name evidence="2" type="ORF">LSH36_208g04083</name>
</gene>
<evidence type="ECO:0000313" key="2">
    <source>
        <dbReference type="EMBL" id="KAK2156656.1"/>
    </source>
</evidence>
<evidence type="ECO:0000256" key="1">
    <source>
        <dbReference type="SAM" id="Coils"/>
    </source>
</evidence>
<evidence type="ECO:0000313" key="3">
    <source>
        <dbReference type="Proteomes" id="UP001208570"/>
    </source>
</evidence>
<feature type="coiled-coil region" evidence="1">
    <location>
        <begin position="102"/>
        <end position="136"/>
    </location>
</feature>
<proteinExistence type="predicted"/>
<sequence>MEMIKAEIKEVKSKIEIMKTTERAMSDLLLSKQNHIADLRNENAELRNVGKLHQHEVDELRAERKEKAVISDKYGDIAESHKRLLAENRRFRSMMANKAMQETNAATERSELEGEIEDLERKLRKAQKRILQLENWMDDIYSGKEYAMIPRNDGLRGSVLSLPEIPLLDTSRSNKLTARMTSRREAPVERITARTLAELPR</sequence>
<feature type="coiled-coil region" evidence="1">
    <location>
        <begin position="1"/>
        <end position="63"/>
    </location>
</feature>
<keyword evidence="3" id="KW-1185">Reference proteome</keyword>
<dbReference type="SUPFAM" id="SSF90257">
    <property type="entry name" value="Myosin rod fragments"/>
    <property type="match status" value="1"/>
</dbReference>
<comment type="caution">
    <text evidence="2">The sequence shown here is derived from an EMBL/GenBank/DDBJ whole genome shotgun (WGS) entry which is preliminary data.</text>
</comment>
<keyword evidence="1" id="KW-0175">Coiled coil</keyword>